<evidence type="ECO:0000313" key="2">
    <source>
        <dbReference type="EMBL" id="POR36891.1"/>
    </source>
</evidence>
<feature type="compositionally biased region" description="Basic and acidic residues" evidence="1">
    <location>
        <begin position="301"/>
        <end position="313"/>
    </location>
</feature>
<feature type="compositionally biased region" description="Basic and acidic residues" evidence="1">
    <location>
        <begin position="433"/>
        <end position="449"/>
    </location>
</feature>
<sequence>MGGESPTGGLRALISSAVPEFAIEDLEMVPSTKPYVHYFATAPEQHSLMLSLLPRTTRLLRSEYLPITSEAVLLRWLTGPTDECCAAVHAGDTEPDETDLATGDENGTKRRIPRRTKALPLLKFLPRLIKHGSATHVGCRNEYLLTRPVVGRTVAALSPPLNRAERKHVDFQVGQLLRRISSQLSPNGKFGTAVGILSPDPAAPGPSWNRPVTPDLSSRHDRWSDAFRYMLESTLRDAEDFNVTIPYDAIRDHVSRFRHFLDAVTSPCLVAIDAGEDTNTLVSPVTRSLVQESGGQLPGDRPPEHDRRGHGDDALDANESAEAIARAVGSMEVTGIREWSNCVFGDPLIASVLSRSASPEIWDGFKSALWENGLEIFGARGAPLEDLRNAESRRLLYECYHAATAIVREYYRRCSDSDDREMPARKRLTQALRKLDNMDDIGKERRPHPSGEVSPAKRPKTDDENGAGK</sequence>
<protein>
    <submittedName>
        <fullName evidence="2">Uncharacterized protein</fullName>
    </submittedName>
</protein>
<dbReference type="Proteomes" id="UP000237481">
    <property type="component" value="Unassembled WGS sequence"/>
</dbReference>
<name>A0A2S4L380_9HYPO</name>
<evidence type="ECO:0000256" key="1">
    <source>
        <dbReference type="SAM" id="MobiDB-lite"/>
    </source>
</evidence>
<organism evidence="2 3">
    <name type="scientific">Tolypocladium paradoxum</name>
    <dbReference type="NCBI Taxonomy" id="94208"/>
    <lineage>
        <taxon>Eukaryota</taxon>
        <taxon>Fungi</taxon>
        <taxon>Dikarya</taxon>
        <taxon>Ascomycota</taxon>
        <taxon>Pezizomycotina</taxon>
        <taxon>Sordariomycetes</taxon>
        <taxon>Hypocreomycetidae</taxon>
        <taxon>Hypocreales</taxon>
        <taxon>Ophiocordycipitaceae</taxon>
        <taxon>Tolypocladium</taxon>
    </lineage>
</organism>
<keyword evidence="3" id="KW-1185">Reference proteome</keyword>
<dbReference type="EMBL" id="PKSG01000294">
    <property type="protein sequence ID" value="POR36891.1"/>
    <property type="molecule type" value="Genomic_DNA"/>
</dbReference>
<evidence type="ECO:0000313" key="3">
    <source>
        <dbReference type="Proteomes" id="UP000237481"/>
    </source>
</evidence>
<dbReference type="OrthoDB" id="5210591at2759"/>
<feature type="region of interest" description="Disordered" evidence="1">
    <location>
        <begin position="289"/>
        <end position="313"/>
    </location>
</feature>
<gene>
    <name evidence="2" type="ORF">TPAR_02920</name>
</gene>
<comment type="caution">
    <text evidence="2">The sequence shown here is derived from an EMBL/GenBank/DDBJ whole genome shotgun (WGS) entry which is preliminary data.</text>
</comment>
<accession>A0A2S4L380</accession>
<dbReference type="AlphaFoldDB" id="A0A2S4L380"/>
<reference evidence="2 3" key="1">
    <citation type="submission" date="2018-01" db="EMBL/GenBank/DDBJ databases">
        <title>Harnessing the power of phylogenomics to disentangle the directionality and signatures of interkingdom host jumping in the parasitic fungal genus Tolypocladium.</title>
        <authorList>
            <person name="Quandt C.A."/>
            <person name="Patterson W."/>
            <person name="Spatafora J.W."/>
        </authorList>
    </citation>
    <scope>NUCLEOTIDE SEQUENCE [LARGE SCALE GENOMIC DNA]</scope>
    <source>
        <strain evidence="2 3">NRBC 100945</strain>
    </source>
</reference>
<feature type="region of interest" description="Disordered" evidence="1">
    <location>
        <begin position="419"/>
        <end position="469"/>
    </location>
</feature>
<proteinExistence type="predicted"/>